<dbReference type="AlphaFoldDB" id="A0A8S2VS33"/>
<sequence length="76" mass="8259">TNIVANLAALLGVTVDKIRRVDVVSANGRTRIQRRSASSSRSLLATYYLEVQIREEPPSTLSGNNLALSVATYNLN</sequence>
<dbReference type="Proteomes" id="UP000676336">
    <property type="component" value="Unassembled WGS sequence"/>
</dbReference>
<proteinExistence type="predicted"/>
<evidence type="ECO:0000313" key="3">
    <source>
        <dbReference type="Proteomes" id="UP000681720"/>
    </source>
</evidence>
<evidence type="ECO:0000313" key="2">
    <source>
        <dbReference type="EMBL" id="CAF4415348.1"/>
    </source>
</evidence>
<feature type="non-terminal residue" evidence="2">
    <location>
        <position position="76"/>
    </location>
</feature>
<gene>
    <name evidence="2" type="ORF">GIL414_LOCUS30820</name>
    <name evidence="1" type="ORF">SMN809_LOCUS30186</name>
</gene>
<accession>A0A8S2VS33</accession>
<organism evidence="2 3">
    <name type="scientific">Rotaria magnacalcarata</name>
    <dbReference type="NCBI Taxonomy" id="392030"/>
    <lineage>
        <taxon>Eukaryota</taxon>
        <taxon>Metazoa</taxon>
        <taxon>Spiralia</taxon>
        <taxon>Gnathifera</taxon>
        <taxon>Rotifera</taxon>
        <taxon>Eurotatoria</taxon>
        <taxon>Bdelloidea</taxon>
        <taxon>Philodinida</taxon>
        <taxon>Philodinidae</taxon>
        <taxon>Rotaria</taxon>
    </lineage>
</organism>
<comment type="caution">
    <text evidence="2">The sequence shown here is derived from an EMBL/GenBank/DDBJ whole genome shotgun (WGS) entry which is preliminary data.</text>
</comment>
<dbReference type="EMBL" id="CAJOBI010056256">
    <property type="protein sequence ID" value="CAF4395149.1"/>
    <property type="molecule type" value="Genomic_DNA"/>
</dbReference>
<dbReference type="Proteomes" id="UP000681720">
    <property type="component" value="Unassembled WGS sequence"/>
</dbReference>
<protein>
    <submittedName>
        <fullName evidence="2">Uncharacterized protein</fullName>
    </submittedName>
</protein>
<feature type="non-terminal residue" evidence="2">
    <location>
        <position position="1"/>
    </location>
</feature>
<evidence type="ECO:0000313" key="1">
    <source>
        <dbReference type="EMBL" id="CAF4395149.1"/>
    </source>
</evidence>
<name>A0A8S2VS33_9BILA</name>
<reference evidence="2" key="1">
    <citation type="submission" date="2021-02" db="EMBL/GenBank/DDBJ databases">
        <authorList>
            <person name="Nowell W R."/>
        </authorList>
    </citation>
    <scope>NUCLEOTIDE SEQUENCE</scope>
</reference>
<dbReference type="EMBL" id="CAJOBJ010060428">
    <property type="protein sequence ID" value="CAF4415348.1"/>
    <property type="molecule type" value="Genomic_DNA"/>
</dbReference>